<organism evidence="2 4">
    <name type="scientific">Pandoraea pulmonicola</name>
    <dbReference type="NCBI Taxonomy" id="93221"/>
    <lineage>
        <taxon>Bacteria</taxon>
        <taxon>Pseudomonadati</taxon>
        <taxon>Pseudomonadota</taxon>
        <taxon>Betaproteobacteria</taxon>
        <taxon>Burkholderiales</taxon>
        <taxon>Burkholderiaceae</taxon>
        <taxon>Pandoraea</taxon>
    </lineage>
</organism>
<reference evidence="3" key="1">
    <citation type="submission" date="2014-12" db="EMBL/GenBank/DDBJ databases">
        <title>Complete Genome Sequencing of Pandoraea pulmonicola DSM 16583.</title>
        <authorList>
            <person name="Chan K.-G."/>
        </authorList>
    </citation>
    <scope>NUCLEOTIDE SEQUENCE [LARGE SCALE GENOMIC DNA]</scope>
    <source>
        <strain evidence="3">DSM 16583</strain>
    </source>
</reference>
<sequence length="93" mass="10618">MAYINPFYRGFRLETCVFREQDAGSTERKHDRTFGVSVRISRISENAPASSLEPRLFRLDSLPFDSIGDARRAGEAFGRSWVDDLMRSTEVQA</sequence>
<protein>
    <submittedName>
        <fullName evidence="2">Uncharacterized protein</fullName>
    </submittedName>
</protein>
<proteinExistence type="predicted"/>
<evidence type="ECO:0000313" key="1">
    <source>
        <dbReference type="EMBL" id="AJC20389.1"/>
    </source>
</evidence>
<reference evidence="2 4" key="3">
    <citation type="submission" date="2018-06" db="EMBL/GenBank/DDBJ databases">
        <authorList>
            <consortium name="Pathogen Informatics"/>
            <person name="Doyle S."/>
        </authorList>
    </citation>
    <scope>NUCLEOTIDE SEQUENCE [LARGE SCALE GENOMIC DNA]</scope>
    <source>
        <strain evidence="2 4">NCTC13159</strain>
    </source>
</reference>
<name>A0AAJ4ZD47_PANPU</name>
<dbReference type="AlphaFoldDB" id="A0AAJ4ZD47"/>
<gene>
    <name evidence="2" type="ORF">NCTC13159_02719</name>
    <name evidence="1" type="ORF">RO07_07730</name>
</gene>
<dbReference type="KEGG" id="ppul:RO07_07730"/>
<reference evidence="1" key="2">
    <citation type="submission" date="2016-11" db="EMBL/GenBank/DDBJ databases">
        <title>Complete Genome Sequencing of Pandoraea pulmonicola DSM 16583.</title>
        <authorList>
            <person name="Chan K.-G."/>
        </authorList>
    </citation>
    <scope>NUCLEOTIDE SEQUENCE</scope>
    <source>
        <strain evidence="1">DSM 16583</strain>
    </source>
</reference>
<dbReference type="Proteomes" id="UP000035086">
    <property type="component" value="Chromosome"/>
</dbReference>
<evidence type="ECO:0000313" key="2">
    <source>
        <dbReference type="EMBL" id="SUA91228.1"/>
    </source>
</evidence>
<dbReference type="Proteomes" id="UP000254589">
    <property type="component" value="Unassembled WGS sequence"/>
</dbReference>
<dbReference type="RefSeq" id="WP_039406632.1">
    <property type="nucleotide sequence ID" value="NZ_CP010310.2"/>
</dbReference>
<evidence type="ECO:0000313" key="4">
    <source>
        <dbReference type="Proteomes" id="UP000254589"/>
    </source>
</evidence>
<accession>A0AAJ4ZD47</accession>
<dbReference type="EMBL" id="UGSJ01000001">
    <property type="protein sequence ID" value="SUA91228.1"/>
    <property type="molecule type" value="Genomic_DNA"/>
</dbReference>
<evidence type="ECO:0000313" key="3">
    <source>
        <dbReference type="Proteomes" id="UP000035086"/>
    </source>
</evidence>
<dbReference type="EMBL" id="CP010310">
    <property type="protein sequence ID" value="AJC20389.1"/>
    <property type="molecule type" value="Genomic_DNA"/>
</dbReference>
<keyword evidence="3" id="KW-1185">Reference proteome</keyword>